<gene>
    <name evidence="1" type="ORF">L6164_037353</name>
</gene>
<name>A0ACB9KJS0_BAUVA</name>
<dbReference type="Proteomes" id="UP000828941">
    <property type="component" value="Chromosome 14"/>
</dbReference>
<accession>A0ACB9KJS0</accession>
<evidence type="ECO:0000313" key="2">
    <source>
        <dbReference type="Proteomes" id="UP000828941"/>
    </source>
</evidence>
<keyword evidence="2" id="KW-1185">Reference proteome</keyword>
<organism evidence="1 2">
    <name type="scientific">Bauhinia variegata</name>
    <name type="common">Purple orchid tree</name>
    <name type="synonym">Phanera variegata</name>
    <dbReference type="NCBI Taxonomy" id="167791"/>
    <lineage>
        <taxon>Eukaryota</taxon>
        <taxon>Viridiplantae</taxon>
        <taxon>Streptophyta</taxon>
        <taxon>Embryophyta</taxon>
        <taxon>Tracheophyta</taxon>
        <taxon>Spermatophyta</taxon>
        <taxon>Magnoliopsida</taxon>
        <taxon>eudicotyledons</taxon>
        <taxon>Gunneridae</taxon>
        <taxon>Pentapetalae</taxon>
        <taxon>rosids</taxon>
        <taxon>fabids</taxon>
        <taxon>Fabales</taxon>
        <taxon>Fabaceae</taxon>
        <taxon>Cercidoideae</taxon>
        <taxon>Cercideae</taxon>
        <taxon>Bauhiniinae</taxon>
        <taxon>Bauhinia</taxon>
    </lineage>
</organism>
<dbReference type="EMBL" id="CM039439">
    <property type="protein sequence ID" value="KAI4297464.1"/>
    <property type="molecule type" value="Genomic_DNA"/>
</dbReference>
<proteinExistence type="predicted"/>
<comment type="caution">
    <text evidence="1">The sequence shown here is derived from an EMBL/GenBank/DDBJ whole genome shotgun (WGS) entry which is preliminary data.</text>
</comment>
<sequence length="266" mass="29460">MGLELYHAVKGGNPEKFIHVLERASAEKCLPLIFIFDQVGNVGESLLQVAAQFGREKLAKLITCYYPTLLTRRTINGDTALHVAAKANSSNVIKIILSQYAAEKTNSTGNSMDNGDSELTRLITELGNTSLHEAVYSKHLNGVILLVLADKNVAHYVNKADDKPLPSYHGNSALHAAITTKNLEVSKHFHIAAKNGRDNVVKYLLRNKNFKQLIINEKDKNGISPLHLTSGEFYLDVLFSFTQDKRMDLSIRNNEGLRAIHVAAIK</sequence>
<reference evidence="1 2" key="1">
    <citation type="journal article" date="2022" name="DNA Res.">
        <title>Chromosomal-level genome assembly of the orchid tree Bauhinia variegata (Leguminosae; Cercidoideae) supports the allotetraploid origin hypothesis of Bauhinia.</title>
        <authorList>
            <person name="Zhong Y."/>
            <person name="Chen Y."/>
            <person name="Zheng D."/>
            <person name="Pang J."/>
            <person name="Liu Y."/>
            <person name="Luo S."/>
            <person name="Meng S."/>
            <person name="Qian L."/>
            <person name="Wei D."/>
            <person name="Dai S."/>
            <person name="Zhou R."/>
        </authorList>
    </citation>
    <scope>NUCLEOTIDE SEQUENCE [LARGE SCALE GENOMIC DNA]</scope>
    <source>
        <strain evidence="1">BV-YZ2020</strain>
    </source>
</reference>
<evidence type="ECO:0000313" key="1">
    <source>
        <dbReference type="EMBL" id="KAI4297464.1"/>
    </source>
</evidence>
<protein>
    <submittedName>
        <fullName evidence="1">Uncharacterized protein</fullName>
    </submittedName>
</protein>